<dbReference type="EMBL" id="CAJPVJ010012568">
    <property type="protein sequence ID" value="CAG2174388.1"/>
    <property type="molecule type" value="Genomic_DNA"/>
</dbReference>
<sequence>MIVTPQKWQPLTVTATIETGLQFKCENEWNGCKELFSSEMLPAHLDKCQHGKCKACGIKATIETGLQFKCEYEWNGCKELFNSEMLPAHLDKCQHGKCKACGIKVSSQPDDHKCLGNLNIGKSTTKGDVPSTSQPVKDLTQNDADNYPGAGDVPSTSQQSISHHNVKDLTQNDADNYPDAYIGHKVPLLVSRVHRKLQNKILMRNTMYH</sequence>
<evidence type="ECO:0000313" key="3">
    <source>
        <dbReference type="Proteomes" id="UP000728032"/>
    </source>
</evidence>
<evidence type="ECO:0000313" key="2">
    <source>
        <dbReference type="EMBL" id="CAD7657202.1"/>
    </source>
</evidence>
<proteinExistence type="predicted"/>
<dbReference type="Gene3D" id="3.30.40.10">
    <property type="entry name" value="Zinc/RING finger domain, C3HC4 (zinc finger)"/>
    <property type="match status" value="2"/>
</dbReference>
<reference evidence="2" key="1">
    <citation type="submission" date="2020-11" db="EMBL/GenBank/DDBJ databases">
        <authorList>
            <person name="Tran Van P."/>
        </authorList>
    </citation>
    <scope>NUCLEOTIDE SEQUENCE</scope>
</reference>
<dbReference type="AlphaFoldDB" id="A0A7R9QUD3"/>
<feature type="compositionally biased region" description="Polar residues" evidence="1">
    <location>
        <begin position="154"/>
        <end position="163"/>
    </location>
</feature>
<dbReference type="EMBL" id="OC927393">
    <property type="protein sequence ID" value="CAD7657202.1"/>
    <property type="molecule type" value="Genomic_DNA"/>
</dbReference>
<evidence type="ECO:0000256" key="1">
    <source>
        <dbReference type="SAM" id="MobiDB-lite"/>
    </source>
</evidence>
<accession>A0A7R9QUD3</accession>
<protein>
    <submittedName>
        <fullName evidence="2">Uncharacterized protein</fullName>
    </submittedName>
</protein>
<organism evidence="2">
    <name type="scientific">Oppiella nova</name>
    <dbReference type="NCBI Taxonomy" id="334625"/>
    <lineage>
        <taxon>Eukaryota</taxon>
        <taxon>Metazoa</taxon>
        <taxon>Ecdysozoa</taxon>
        <taxon>Arthropoda</taxon>
        <taxon>Chelicerata</taxon>
        <taxon>Arachnida</taxon>
        <taxon>Acari</taxon>
        <taxon>Acariformes</taxon>
        <taxon>Sarcoptiformes</taxon>
        <taxon>Oribatida</taxon>
        <taxon>Brachypylina</taxon>
        <taxon>Oppioidea</taxon>
        <taxon>Oppiidae</taxon>
        <taxon>Oppiella</taxon>
    </lineage>
</organism>
<feature type="compositionally biased region" description="Polar residues" evidence="1">
    <location>
        <begin position="125"/>
        <end position="144"/>
    </location>
</feature>
<dbReference type="InterPro" id="IPR013083">
    <property type="entry name" value="Znf_RING/FYVE/PHD"/>
</dbReference>
<gene>
    <name evidence="2" type="ORF">ONB1V03_LOCUS13833</name>
</gene>
<keyword evidence="3" id="KW-1185">Reference proteome</keyword>
<name>A0A7R9QUD3_9ACAR</name>
<feature type="region of interest" description="Disordered" evidence="1">
    <location>
        <begin position="125"/>
        <end position="163"/>
    </location>
</feature>
<dbReference type="Proteomes" id="UP000728032">
    <property type="component" value="Unassembled WGS sequence"/>
</dbReference>